<evidence type="ECO:0000256" key="1">
    <source>
        <dbReference type="SAM" id="Phobius"/>
    </source>
</evidence>
<keyword evidence="1" id="KW-0812">Transmembrane</keyword>
<evidence type="ECO:0008006" key="5">
    <source>
        <dbReference type="Google" id="ProtNLM"/>
    </source>
</evidence>
<feature type="transmembrane region" description="Helical" evidence="1">
    <location>
        <begin position="102"/>
        <end position="124"/>
    </location>
</feature>
<organism evidence="3 4">
    <name type="scientific">Medicago truncatula</name>
    <name type="common">Barrel medic</name>
    <name type="synonym">Medicago tribuloides</name>
    <dbReference type="NCBI Taxonomy" id="3880"/>
    <lineage>
        <taxon>Eukaryota</taxon>
        <taxon>Viridiplantae</taxon>
        <taxon>Streptophyta</taxon>
        <taxon>Embryophyta</taxon>
        <taxon>Tracheophyta</taxon>
        <taxon>Spermatophyta</taxon>
        <taxon>Magnoliopsida</taxon>
        <taxon>eudicotyledons</taxon>
        <taxon>Gunneridae</taxon>
        <taxon>Pentapetalae</taxon>
        <taxon>rosids</taxon>
        <taxon>fabids</taxon>
        <taxon>Fabales</taxon>
        <taxon>Fabaceae</taxon>
        <taxon>Papilionoideae</taxon>
        <taxon>50 kb inversion clade</taxon>
        <taxon>NPAAA clade</taxon>
        <taxon>Hologalegina</taxon>
        <taxon>IRL clade</taxon>
        <taxon>Trifolieae</taxon>
        <taxon>Medicago</taxon>
    </lineage>
</organism>
<accession>A0A396ICC9</accession>
<keyword evidence="1" id="KW-0472">Membrane</keyword>
<evidence type="ECO:0000313" key="3">
    <source>
        <dbReference type="EMBL" id="RHN60487.1"/>
    </source>
</evidence>
<dbReference type="Gramene" id="rna22802">
    <property type="protein sequence ID" value="RHN60487.1"/>
    <property type="gene ID" value="gene22802"/>
</dbReference>
<proteinExistence type="predicted"/>
<keyword evidence="2" id="KW-0732">Signal</keyword>
<protein>
    <recommendedName>
        <fullName evidence="5">Transmembrane protein</fullName>
    </recommendedName>
</protein>
<reference evidence="4" key="1">
    <citation type="journal article" date="2018" name="Nat. Plants">
        <title>Whole-genome landscape of Medicago truncatula symbiotic genes.</title>
        <authorList>
            <person name="Pecrix Y."/>
            <person name="Staton S.E."/>
            <person name="Sallet E."/>
            <person name="Lelandais-Briere C."/>
            <person name="Moreau S."/>
            <person name="Carrere S."/>
            <person name="Blein T."/>
            <person name="Jardinaud M.F."/>
            <person name="Latrasse D."/>
            <person name="Zouine M."/>
            <person name="Zahm M."/>
            <person name="Kreplak J."/>
            <person name="Mayjonade B."/>
            <person name="Satge C."/>
            <person name="Perez M."/>
            <person name="Cauet S."/>
            <person name="Marande W."/>
            <person name="Chantry-Darmon C."/>
            <person name="Lopez-Roques C."/>
            <person name="Bouchez O."/>
            <person name="Berard A."/>
            <person name="Debelle F."/>
            <person name="Munos S."/>
            <person name="Bendahmane A."/>
            <person name="Berges H."/>
            <person name="Niebel A."/>
            <person name="Buitink J."/>
            <person name="Frugier F."/>
            <person name="Benhamed M."/>
            <person name="Crespi M."/>
            <person name="Gouzy J."/>
            <person name="Gamas P."/>
        </authorList>
    </citation>
    <scope>NUCLEOTIDE SEQUENCE [LARGE SCALE GENOMIC DNA]</scope>
    <source>
        <strain evidence="4">cv. Jemalong A17</strain>
    </source>
</reference>
<comment type="caution">
    <text evidence="3">The sequence shown here is derived from an EMBL/GenBank/DDBJ whole genome shotgun (WGS) entry which is preliminary data.</text>
</comment>
<name>A0A396ICC9_MEDTR</name>
<gene>
    <name evidence="3" type="ORF">MtrunA17_Chr4g0026351</name>
</gene>
<sequence>MNMKLLKKLYHVQFLLLFNLISGSSTLHHHTNNCGNIKTQPPFLTSNSSISSQIRITVNVPTHVPEFCEGCENPNGNCNAGLKCLCHLKECNGHLQGWIHKVYWWCVFLFAFFHWYISLPHVCLSLTRSSKD</sequence>
<feature type="signal peptide" evidence="2">
    <location>
        <begin position="1"/>
        <end position="26"/>
    </location>
</feature>
<dbReference type="Proteomes" id="UP000265566">
    <property type="component" value="Chromosome 4"/>
</dbReference>
<evidence type="ECO:0000313" key="4">
    <source>
        <dbReference type="Proteomes" id="UP000265566"/>
    </source>
</evidence>
<feature type="chain" id="PRO_5017378764" description="Transmembrane protein" evidence="2">
    <location>
        <begin position="27"/>
        <end position="132"/>
    </location>
</feature>
<keyword evidence="1" id="KW-1133">Transmembrane helix</keyword>
<dbReference type="AlphaFoldDB" id="A0A396ICC9"/>
<evidence type="ECO:0000256" key="2">
    <source>
        <dbReference type="SAM" id="SignalP"/>
    </source>
</evidence>
<dbReference type="EMBL" id="PSQE01000004">
    <property type="protein sequence ID" value="RHN60487.1"/>
    <property type="molecule type" value="Genomic_DNA"/>
</dbReference>